<reference evidence="2 3" key="1">
    <citation type="submission" date="2016-11" db="EMBL/GenBank/DDBJ databases">
        <title>The macronuclear genome of Stentor coeruleus: a giant cell with tiny introns.</title>
        <authorList>
            <person name="Slabodnick M."/>
            <person name="Ruby J.G."/>
            <person name="Reiff S.B."/>
            <person name="Swart E.C."/>
            <person name="Gosai S."/>
            <person name="Prabakaran S."/>
            <person name="Witkowska E."/>
            <person name="Larue G.E."/>
            <person name="Fisher S."/>
            <person name="Freeman R.M."/>
            <person name="Gunawardena J."/>
            <person name="Chu W."/>
            <person name="Stover N.A."/>
            <person name="Gregory B.D."/>
            <person name="Nowacki M."/>
            <person name="Derisi J."/>
            <person name="Roy S.W."/>
            <person name="Marshall W.F."/>
            <person name="Sood P."/>
        </authorList>
    </citation>
    <scope>NUCLEOTIDE SEQUENCE [LARGE SCALE GENOMIC DNA]</scope>
    <source>
        <strain evidence="2">WM001</strain>
    </source>
</reference>
<evidence type="ECO:0000256" key="1">
    <source>
        <dbReference type="SAM" id="Coils"/>
    </source>
</evidence>
<accession>A0A1R2AZS0</accession>
<evidence type="ECO:0000313" key="2">
    <source>
        <dbReference type="EMBL" id="OMJ70002.1"/>
    </source>
</evidence>
<name>A0A1R2AZS0_9CILI</name>
<sequence length="376" mass="43745">MDGINEKAKKDMVRLPSIINDRSFITDVSKVKEGSAQERIIEYHNAIKQQMSSLNGDLDTVLQRHEQDFLNAFKYQMYNLYTQIKDLKKAANNTGPNLKHNEELKKLQKSLEWFRKEAIKLGETVEEYKKEIDILKEKNKELETDCKFYKSKLKTAKKSIKLAKIEKDSKPSVEQVLITTVETNNIPQSPAKYTPSSKSGELIAELLTKYKRNDIAMLKEIEELMERQAKHYNEASKHYQRIINNERKKIQNLSVIQSSAFLEKSELENLFLDCVEEVKKEIGHRRAKSLRLQKFPLKTRSSPKEKAEVFSPSDKRKIMELLISNEQVLIILYEKLFPFRASQYGNPQKLDQEISLDTTAQEFEEIIKLLPQSIAS</sequence>
<dbReference type="OrthoDB" id="433211at2759"/>
<feature type="coiled-coil region" evidence="1">
    <location>
        <begin position="97"/>
        <end position="159"/>
    </location>
</feature>
<dbReference type="Proteomes" id="UP000187209">
    <property type="component" value="Unassembled WGS sequence"/>
</dbReference>
<dbReference type="EMBL" id="MPUH01001135">
    <property type="protein sequence ID" value="OMJ70002.1"/>
    <property type="molecule type" value="Genomic_DNA"/>
</dbReference>
<keyword evidence="1" id="KW-0175">Coiled coil</keyword>
<protein>
    <submittedName>
        <fullName evidence="2">Uncharacterized protein</fullName>
    </submittedName>
</protein>
<proteinExistence type="predicted"/>
<evidence type="ECO:0000313" key="3">
    <source>
        <dbReference type="Proteomes" id="UP000187209"/>
    </source>
</evidence>
<dbReference type="PANTHER" id="PTHR40515:SF1">
    <property type="entry name" value="CILIA- AND FLAGELLA-ASSOCIATED PROTEIN 157"/>
    <property type="match status" value="1"/>
</dbReference>
<gene>
    <name evidence="2" type="ORF">SteCoe_32131</name>
</gene>
<comment type="caution">
    <text evidence="2">The sequence shown here is derived from an EMBL/GenBank/DDBJ whole genome shotgun (WGS) entry which is preliminary data.</text>
</comment>
<dbReference type="PANTHER" id="PTHR40515">
    <property type="entry name" value="CILIA- AND FLAGELLA-ASSOCIATED PROTEIN 157"/>
    <property type="match status" value="1"/>
</dbReference>
<organism evidence="2 3">
    <name type="scientific">Stentor coeruleus</name>
    <dbReference type="NCBI Taxonomy" id="5963"/>
    <lineage>
        <taxon>Eukaryota</taxon>
        <taxon>Sar</taxon>
        <taxon>Alveolata</taxon>
        <taxon>Ciliophora</taxon>
        <taxon>Postciliodesmatophora</taxon>
        <taxon>Heterotrichea</taxon>
        <taxon>Heterotrichida</taxon>
        <taxon>Stentoridae</taxon>
        <taxon>Stentor</taxon>
    </lineage>
</organism>
<dbReference type="AlphaFoldDB" id="A0A1R2AZS0"/>
<keyword evidence="3" id="KW-1185">Reference proteome</keyword>